<gene>
    <name evidence="1" type="ORF">SAMN02910414_00512</name>
</gene>
<dbReference type="InterPro" id="IPR011004">
    <property type="entry name" value="Trimer_LpxA-like_sf"/>
</dbReference>
<dbReference type="Gene3D" id="2.160.10.10">
    <property type="entry name" value="Hexapeptide repeat proteins"/>
    <property type="match status" value="1"/>
</dbReference>
<dbReference type="PANTHER" id="PTHR13061:SF29">
    <property type="entry name" value="GAMMA CARBONIC ANHYDRASE-LIKE 1, MITOCHONDRIAL-RELATED"/>
    <property type="match status" value="1"/>
</dbReference>
<protein>
    <submittedName>
        <fullName evidence="1">Carbonic anhydrase or acetyltransferase, isoleucine patch superfamily</fullName>
    </submittedName>
</protein>
<dbReference type="CDD" id="cd04645">
    <property type="entry name" value="LbH_gamma_CA_like"/>
    <property type="match status" value="1"/>
</dbReference>
<dbReference type="OrthoDB" id="9803036at2"/>
<dbReference type="InterPro" id="IPR047324">
    <property type="entry name" value="LbH_gamma_CA-like"/>
</dbReference>
<evidence type="ECO:0000313" key="1">
    <source>
        <dbReference type="EMBL" id="SDY00532.1"/>
    </source>
</evidence>
<dbReference type="GO" id="GO:0016740">
    <property type="term" value="F:transferase activity"/>
    <property type="evidence" value="ECO:0007669"/>
    <property type="project" value="UniProtKB-KW"/>
</dbReference>
<dbReference type="Pfam" id="PF00132">
    <property type="entry name" value="Hexapep"/>
    <property type="match status" value="1"/>
</dbReference>
<keyword evidence="2" id="KW-1185">Reference proteome</keyword>
<dbReference type="AlphaFoldDB" id="A0A1H3GB11"/>
<dbReference type="EMBL" id="FNPG01000006">
    <property type="protein sequence ID" value="SDY00532.1"/>
    <property type="molecule type" value="Genomic_DNA"/>
</dbReference>
<dbReference type="SUPFAM" id="SSF51161">
    <property type="entry name" value="Trimeric LpxA-like enzymes"/>
    <property type="match status" value="1"/>
</dbReference>
<organism evidence="1 2">
    <name type="scientific">Lachnobacterium bovis DSM 14045</name>
    <dbReference type="NCBI Taxonomy" id="1122142"/>
    <lineage>
        <taxon>Bacteria</taxon>
        <taxon>Bacillati</taxon>
        <taxon>Bacillota</taxon>
        <taxon>Clostridia</taxon>
        <taxon>Lachnospirales</taxon>
        <taxon>Lachnospiraceae</taxon>
        <taxon>Lachnobacterium</taxon>
    </lineage>
</organism>
<dbReference type="PANTHER" id="PTHR13061">
    <property type="entry name" value="DYNACTIN SUBUNIT P25"/>
    <property type="match status" value="1"/>
</dbReference>
<dbReference type="STRING" id="1122142.SAMN02910414_00512"/>
<proteinExistence type="predicted"/>
<dbReference type="InterPro" id="IPR001451">
    <property type="entry name" value="Hexapep"/>
</dbReference>
<accession>A0A1H3GB11</accession>
<name>A0A1H3GB11_9FIRM</name>
<reference evidence="1 2" key="1">
    <citation type="submission" date="2016-10" db="EMBL/GenBank/DDBJ databases">
        <authorList>
            <person name="de Groot N.N."/>
        </authorList>
    </citation>
    <scope>NUCLEOTIDE SEQUENCE [LARGE SCALE GENOMIC DNA]</scope>
    <source>
        <strain evidence="1 2">DSM 14045</strain>
    </source>
</reference>
<keyword evidence="1" id="KW-0808">Transferase</keyword>
<dbReference type="InterPro" id="IPR050484">
    <property type="entry name" value="Transf_Hexapept/Carb_Anhydrase"/>
</dbReference>
<dbReference type="Proteomes" id="UP000183918">
    <property type="component" value="Unassembled WGS sequence"/>
</dbReference>
<sequence>MQKNTPNIDNSCFLADGCIVRQDVTLEKDCSVWFNATLRGDEDSIYIRSCTNIQDNAVIHCDKGFPVTIGHNVTIGHGAIIHGCSIGDNSLIGMGAIILNGAKIGNNCIIGAGSLITQNTIIPDNTMAFGNPCRIKRELTPEEIESNQRNANFYVELSKSYQ</sequence>
<evidence type="ECO:0000313" key="2">
    <source>
        <dbReference type="Proteomes" id="UP000183918"/>
    </source>
</evidence>